<evidence type="ECO:0000313" key="2">
    <source>
        <dbReference type="EMBL" id="KAJ9565401.1"/>
    </source>
</evidence>
<name>A0AA38WUW9_9ASTR</name>
<sequence>MIEPREDNDEPEKDQDGIEINEQGKAQARKPPRTLKQRSLVIEKLKMAAWKELAVRLVFYKSITLAIEVAVVWKDQTKKMGVWCTLCNKKFTAGIFGLNEYLTHT</sequence>
<proteinExistence type="predicted"/>
<dbReference type="AlphaFoldDB" id="A0AA38WUW9"/>
<evidence type="ECO:0000313" key="3">
    <source>
        <dbReference type="Proteomes" id="UP001172457"/>
    </source>
</evidence>
<organism evidence="2 3">
    <name type="scientific">Centaurea solstitialis</name>
    <name type="common">yellow star-thistle</name>
    <dbReference type="NCBI Taxonomy" id="347529"/>
    <lineage>
        <taxon>Eukaryota</taxon>
        <taxon>Viridiplantae</taxon>
        <taxon>Streptophyta</taxon>
        <taxon>Embryophyta</taxon>
        <taxon>Tracheophyta</taxon>
        <taxon>Spermatophyta</taxon>
        <taxon>Magnoliopsida</taxon>
        <taxon>eudicotyledons</taxon>
        <taxon>Gunneridae</taxon>
        <taxon>Pentapetalae</taxon>
        <taxon>asterids</taxon>
        <taxon>campanulids</taxon>
        <taxon>Asterales</taxon>
        <taxon>Asteraceae</taxon>
        <taxon>Carduoideae</taxon>
        <taxon>Cardueae</taxon>
        <taxon>Centaureinae</taxon>
        <taxon>Centaurea</taxon>
    </lineage>
</organism>
<feature type="region of interest" description="Disordered" evidence="1">
    <location>
        <begin position="1"/>
        <end position="32"/>
    </location>
</feature>
<evidence type="ECO:0000256" key="1">
    <source>
        <dbReference type="SAM" id="MobiDB-lite"/>
    </source>
</evidence>
<protein>
    <submittedName>
        <fullName evidence="2">Uncharacterized protein</fullName>
    </submittedName>
</protein>
<dbReference type="EMBL" id="JARYMX010000001">
    <property type="protein sequence ID" value="KAJ9565401.1"/>
    <property type="molecule type" value="Genomic_DNA"/>
</dbReference>
<accession>A0AA38WUW9</accession>
<gene>
    <name evidence="2" type="ORF">OSB04_001367</name>
</gene>
<comment type="caution">
    <text evidence="2">The sequence shown here is derived from an EMBL/GenBank/DDBJ whole genome shotgun (WGS) entry which is preliminary data.</text>
</comment>
<feature type="compositionally biased region" description="Acidic residues" evidence="1">
    <location>
        <begin position="1"/>
        <end position="19"/>
    </location>
</feature>
<dbReference type="Proteomes" id="UP001172457">
    <property type="component" value="Chromosome 1"/>
</dbReference>
<keyword evidence="3" id="KW-1185">Reference proteome</keyword>
<reference evidence="2" key="1">
    <citation type="submission" date="2023-03" db="EMBL/GenBank/DDBJ databases">
        <title>Chromosome-scale reference genome and RAD-based genetic map of yellow starthistle (Centaurea solstitialis) reveal putative structural variation and QTLs associated with invader traits.</title>
        <authorList>
            <person name="Reatini B."/>
            <person name="Cang F.A."/>
            <person name="Jiang Q."/>
            <person name="Mckibben M.T.W."/>
            <person name="Barker M.S."/>
            <person name="Rieseberg L.H."/>
            <person name="Dlugosch K.M."/>
        </authorList>
    </citation>
    <scope>NUCLEOTIDE SEQUENCE</scope>
    <source>
        <strain evidence="2">CAN-66</strain>
        <tissue evidence="2">Leaf</tissue>
    </source>
</reference>